<reference evidence="3" key="1">
    <citation type="submission" date="2022-07" db="EMBL/GenBank/DDBJ databases">
        <title>Phylogenomic reconstructions and comparative analyses of Kickxellomycotina fungi.</title>
        <authorList>
            <person name="Reynolds N.K."/>
            <person name="Stajich J.E."/>
            <person name="Barry K."/>
            <person name="Grigoriev I.V."/>
            <person name="Crous P."/>
            <person name="Smith M.E."/>
        </authorList>
    </citation>
    <scope>NUCLEOTIDE SEQUENCE</scope>
    <source>
        <strain evidence="3">NBRC 32514</strain>
    </source>
</reference>
<organism evidence="3 4">
    <name type="scientific">Coemansia erecta</name>
    <dbReference type="NCBI Taxonomy" id="147472"/>
    <lineage>
        <taxon>Eukaryota</taxon>
        <taxon>Fungi</taxon>
        <taxon>Fungi incertae sedis</taxon>
        <taxon>Zoopagomycota</taxon>
        <taxon>Kickxellomycotina</taxon>
        <taxon>Kickxellomycetes</taxon>
        <taxon>Kickxellales</taxon>
        <taxon>Kickxellaceae</taxon>
        <taxon>Coemansia</taxon>
    </lineage>
</organism>
<keyword evidence="4" id="KW-1185">Reference proteome</keyword>
<evidence type="ECO:0000256" key="1">
    <source>
        <dbReference type="SAM" id="MobiDB-lite"/>
    </source>
</evidence>
<dbReference type="Proteomes" id="UP001149813">
    <property type="component" value="Unassembled WGS sequence"/>
</dbReference>
<dbReference type="Pfam" id="PF16727">
    <property type="entry name" value="REV1_C"/>
    <property type="match status" value="1"/>
</dbReference>
<accession>A0A9W7XWR2</accession>
<feature type="compositionally biased region" description="Low complexity" evidence="1">
    <location>
        <begin position="74"/>
        <end position="83"/>
    </location>
</feature>
<feature type="region of interest" description="Disordered" evidence="1">
    <location>
        <begin position="44"/>
        <end position="91"/>
    </location>
</feature>
<feature type="domain" description="DNA repair protein Rev1 C-terminal" evidence="2">
    <location>
        <begin position="102"/>
        <end position="185"/>
    </location>
</feature>
<dbReference type="EMBL" id="JANBOJ010000114">
    <property type="protein sequence ID" value="KAJ1722401.1"/>
    <property type="molecule type" value="Genomic_DNA"/>
</dbReference>
<feature type="compositionally biased region" description="Acidic residues" evidence="1">
    <location>
        <begin position="59"/>
        <end position="73"/>
    </location>
</feature>
<evidence type="ECO:0000259" key="2">
    <source>
        <dbReference type="Pfam" id="PF16727"/>
    </source>
</evidence>
<evidence type="ECO:0000313" key="4">
    <source>
        <dbReference type="Proteomes" id="UP001149813"/>
    </source>
</evidence>
<evidence type="ECO:0000313" key="3">
    <source>
        <dbReference type="EMBL" id="KAJ1722401.1"/>
    </source>
</evidence>
<sequence length="188" mass="19769">MMQQMQRRLTDAFRRVAQLDSVVPSQADAAVWAGLPASVRRELARDYMRDKPPGASSDEGGEPDEPDGSDESGEPVAAAAAEEPGGDVGEPALCGARGSRDVCGLVGRWVAQAGGSAPLDEDVDALAEFLEALVRARCVARANEVLGHLRRCVACCAPESCAWRRTVAAVLARVNAVCSAMYDASLDV</sequence>
<name>A0A9W7XWR2_9FUNG</name>
<comment type="caution">
    <text evidence="3">The sequence shown here is derived from an EMBL/GenBank/DDBJ whole genome shotgun (WGS) entry which is preliminary data.</text>
</comment>
<protein>
    <recommendedName>
        <fullName evidence="2">DNA repair protein Rev1 C-terminal domain-containing protein</fullName>
    </recommendedName>
</protein>
<dbReference type="Gene3D" id="1.20.58.1280">
    <property type="entry name" value="DNA repair protein Rev1, C-terminal domain"/>
    <property type="match status" value="1"/>
</dbReference>
<dbReference type="OrthoDB" id="427711at2759"/>
<dbReference type="AlphaFoldDB" id="A0A9W7XWR2"/>
<dbReference type="InterPro" id="IPR031991">
    <property type="entry name" value="Rev1_C"/>
</dbReference>
<dbReference type="InterPro" id="IPR038401">
    <property type="entry name" value="Rev1_C_sf"/>
</dbReference>
<proteinExistence type="predicted"/>
<gene>
    <name evidence="3" type="ORF">LPJ53_003195</name>
</gene>